<dbReference type="Proteomes" id="UP000521017">
    <property type="component" value="Unassembled WGS sequence"/>
</dbReference>
<name>A0A7X0J515_9SPHI</name>
<evidence type="ECO:0000313" key="1">
    <source>
        <dbReference type="EMBL" id="MBB6501000.1"/>
    </source>
</evidence>
<sequence>MLAPVQLTSDYLPKVVNAAGFSISVPVTKAGVYYIRIASVTSGDYGGPVGGTMAYEAYQTFTTDDIGKVAQIFLPSNKGKLLFNYDLANRSALFTTLFTIMQYNAYGASQGGEIVSKVSCVPITFNR</sequence>
<proteinExistence type="predicted"/>
<organism evidence="1 2">
    <name type="scientific">Pedobacter cryoconitis</name>
    <dbReference type="NCBI Taxonomy" id="188932"/>
    <lineage>
        <taxon>Bacteria</taxon>
        <taxon>Pseudomonadati</taxon>
        <taxon>Bacteroidota</taxon>
        <taxon>Sphingobacteriia</taxon>
        <taxon>Sphingobacteriales</taxon>
        <taxon>Sphingobacteriaceae</taxon>
        <taxon>Pedobacter</taxon>
    </lineage>
</organism>
<protein>
    <submittedName>
        <fullName evidence="1">Uncharacterized protein</fullName>
    </submittedName>
</protein>
<dbReference type="AlphaFoldDB" id="A0A7X0J515"/>
<comment type="caution">
    <text evidence="1">The sequence shown here is derived from an EMBL/GenBank/DDBJ whole genome shotgun (WGS) entry which is preliminary data.</text>
</comment>
<reference evidence="1 2" key="1">
    <citation type="submission" date="2020-08" db="EMBL/GenBank/DDBJ databases">
        <title>Genomic Encyclopedia of Type Strains, Phase IV (KMG-V): Genome sequencing to study the core and pangenomes of soil and plant-associated prokaryotes.</title>
        <authorList>
            <person name="Whitman W."/>
        </authorList>
    </citation>
    <scope>NUCLEOTIDE SEQUENCE [LARGE SCALE GENOMIC DNA]</scope>
    <source>
        <strain evidence="1 2">M2T3</strain>
    </source>
</reference>
<accession>A0A7X0J515</accession>
<gene>
    <name evidence="1" type="ORF">HDF25_003163</name>
</gene>
<evidence type="ECO:0000313" key="2">
    <source>
        <dbReference type="Proteomes" id="UP000521017"/>
    </source>
</evidence>
<dbReference type="RefSeq" id="WP_184626335.1">
    <property type="nucleotide sequence ID" value="NZ_JACHCC010000008.1"/>
</dbReference>
<dbReference type="EMBL" id="JACHCC010000008">
    <property type="protein sequence ID" value="MBB6501000.1"/>
    <property type="molecule type" value="Genomic_DNA"/>
</dbReference>